<dbReference type="InterPro" id="IPR007701">
    <property type="entry name" value="Interferon-rel_develop_reg_N"/>
</dbReference>
<dbReference type="Proteomes" id="UP001281761">
    <property type="component" value="Unassembled WGS sequence"/>
</dbReference>
<sequence>MKTGHVRDSRSLMQCLDRLTENKSAIRSDAIQEVILLARNASFHNSDLEEYEETALSGLLTCIRKSPDIPTTISAFRAISLIAINSTSSMLLSFQDLLGLAPSMYRTTALTVTASFVEALTTCLVFSTEDVFDFYEPMLTFCANILSRRMTSESKKVFFPTTTKNPLSPSCTPNILIDECDTDGDMDGNVPEEQSEATTSSSEIETKREKKPPRRGKRKAKALQTHPSQQSTEHPKITHPDVHEISQTPHLSNTPRSHTPKSSLSQYNTNSDTSFDIFRHQSESPSGTATSRKHTPPLPSPSPVYQITLSNTTTVIKLSRQNENSARSHLVTRTFDALSFFFSVLGFRFPQSHHFLEFAGRYLVDPSPDVRIAASNLIAIFETIGERENENPNHIDDDAVINWAKAALSALSQESVHQKSKKDRSEQRKAMRSVLRFLEDGNEPTQTFRSTALPLSYAAGPTKTFIVDLNSMKASRFVWTEKEVLRRQESNLRLLINGNSTLPLSYVAETIP</sequence>
<dbReference type="SUPFAM" id="SSF48371">
    <property type="entry name" value="ARM repeat"/>
    <property type="match status" value="1"/>
</dbReference>
<dbReference type="InterPro" id="IPR039777">
    <property type="entry name" value="IFRD"/>
</dbReference>
<feature type="region of interest" description="Disordered" evidence="2">
    <location>
        <begin position="178"/>
        <end position="303"/>
    </location>
</feature>
<gene>
    <name evidence="4" type="ORF">BLNAU_15438</name>
</gene>
<keyword evidence="5" id="KW-1185">Reference proteome</keyword>
<feature type="compositionally biased region" description="Polar residues" evidence="2">
    <location>
        <begin position="245"/>
        <end position="274"/>
    </location>
</feature>
<comment type="similarity">
    <text evidence="1">Belongs to the IFRD family.</text>
</comment>
<dbReference type="PANTHER" id="PTHR12354">
    <property type="entry name" value="INTERFERON-RELATED DEVELOPMENTAL REGULATOR"/>
    <property type="match status" value="1"/>
</dbReference>
<evidence type="ECO:0000313" key="5">
    <source>
        <dbReference type="Proteomes" id="UP001281761"/>
    </source>
</evidence>
<feature type="compositionally biased region" description="Basic and acidic residues" evidence="2">
    <location>
        <begin position="233"/>
        <end position="244"/>
    </location>
</feature>
<dbReference type="Pfam" id="PF05004">
    <property type="entry name" value="IFRD"/>
    <property type="match status" value="2"/>
</dbReference>
<comment type="caution">
    <text evidence="4">The sequence shown here is derived from an EMBL/GenBank/DDBJ whole genome shotgun (WGS) entry which is preliminary data.</text>
</comment>
<accession>A0ABQ9XE64</accession>
<protein>
    <recommendedName>
        <fullName evidence="3">Interferon-related developmental regulator N-terminal domain-containing protein</fullName>
    </recommendedName>
</protein>
<dbReference type="InterPro" id="IPR016024">
    <property type="entry name" value="ARM-type_fold"/>
</dbReference>
<feature type="domain" description="Interferon-related developmental regulator N-terminal" evidence="3">
    <location>
        <begin position="326"/>
        <end position="439"/>
    </location>
</feature>
<evidence type="ECO:0000256" key="1">
    <source>
        <dbReference type="ARBA" id="ARBA00008828"/>
    </source>
</evidence>
<feature type="domain" description="Interferon-related developmental regulator N-terminal" evidence="3">
    <location>
        <begin position="5"/>
        <end position="152"/>
    </location>
</feature>
<evidence type="ECO:0000256" key="2">
    <source>
        <dbReference type="SAM" id="MobiDB-lite"/>
    </source>
</evidence>
<organism evidence="4 5">
    <name type="scientific">Blattamonas nauphoetae</name>
    <dbReference type="NCBI Taxonomy" id="2049346"/>
    <lineage>
        <taxon>Eukaryota</taxon>
        <taxon>Metamonada</taxon>
        <taxon>Preaxostyla</taxon>
        <taxon>Oxymonadida</taxon>
        <taxon>Blattamonas</taxon>
    </lineage>
</organism>
<dbReference type="PANTHER" id="PTHR12354:SF1">
    <property type="entry name" value="INTERFERON-RELATED DEVELOPMENTAL REGULATOR 1"/>
    <property type="match status" value="1"/>
</dbReference>
<feature type="compositionally biased region" description="Basic residues" evidence="2">
    <location>
        <begin position="209"/>
        <end position="221"/>
    </location>
</feature>
<dbReference type="EMBL" id="JARBJD010000153">
    <property type="protein sequence ID" value="KAK2949578.1"/>
    <property type="molecule type" value="Genomic_DNA"/>
</dbReference>
<proteinExistence type="inferred from homology"/>
<evidence type="ECO:0000259" key="3">
    <source>
        <dbReference type="Pfam" id="PF05004"/>
    </source>
</evidence>
<evidence type="ECO:0000313" key="4">
    <source>
        <dbReference type="EMBL" id="KAK2949578.1"/>
    </source>
</evidence>
<name>A0ABQ9XE64_9EUKA</name>
<reference evidence="4 5" key="1">
    <citation type="journal article" date="2022" name="bioRxiv">
        <title>Genomics of Preaxostyla Flagellates Illuminates Evolutionary Transitions and the Path Towards Mitochondrial Loss.</title>
        <authorList>
            <person name="Novak L.V.F."/>
            <person name="Treitli S.C."/>
            <person name="Pyrih J."/>
            <person name="Halakuc P."/>
            <person name="Pipaliya S.V."/>
            <person name="Vacek V."/>
            <person name="Brzon O."/>
            <person name="Soukal P."/>
            <person name="Eme L."/>
            <person name="Dacks J.B."/>
            <person name="Karnkowska A."/>
            <person name="Elias M."/>
            <person name="Hampl V."/>
        </authorList>
    </citation>
    <scope>NUCLEOTIDE SEQUENCE [LARGE SCALE GENOMIC DNA]</scope>
    <source>
        <strain evidence="4">NAU3</strain>
        <tissue evidence="4">Gut</tissue>
    </source>
</reference>